<evidence type="ECO:0000313" key="7">
    <source>
        <dbReference type="EMBL" id="RBW51713.1"/>
    </source>
</evidence>
<comment type="caution">
    <text evidence="7">The sequence shown here is derived from an EMBL/GenBank/DDBJ whole genome shotgun (WGS) entry which is preliminary data.</text>
</comment>
<dbReference type="InterPro" id="IPR001123">
    <property type="entry name" value="LeuE-type"/>
</dbReference>
<feature type="transmembrane region" description="Helical" evidence="6">
    <location>
        <begin position="43"/>
        <end position="65"/>
    </location>
</feature>
<accession>A0A366WQU0</accession>
<name>A0A366WQU0_9RHOB</name>
<dbReference type="Pfam" id="PF01810">
    <property type="entry name" value="LysE"/>
    <property type="match status" value="1"/>
</dbReference>
<evidence type="ECO:0000256" key="2">
    <source>
        <dbReference type="ARBA" id="ARBA00022475"/>
    </source>
</evidence>
<proteinExistence type="predicted"/>
<evidence type="ECO:0000256" key="5">
    <source>
        <dbReference type="ARBA" id="ARBA00023136"/>
    </source>
</evidence>
<feature type="transmembrane region" description="Helical" evidence="6">
    <location>
        <begin position="146"/>
        <end position="170"/>
    </location>
</feature>
<evidence type="ECO:0000256" key="4">
    <source>
        <dbReference type="ARBA" id="ARBA00022989"/>
    </source>
</evidence>
<organism evidence="7 8">
    <name type="scientific">Phaeobacter gallaeciensis</name>
    <dbReference type="NCBI Taxonomy" id="60890"/>
    <lineage>
        <taxon>Bacteria</taxon>
        <taxon>Pseudomonadati</taxon>
        <taxon>Pseudomonadota</taxon>
        <taxon>Alphaproteobacteria</taxon>
        <taxon>Rhodobacterales</taxon>
        <taxon>Roseobacteraceae</taxon>
        <taxon>Phaeobacter</taxon>
    </lineage>
</organism>
<dbReference type="OrthoDB" id="9804822at2"/>
<dbReference type="RefSeq" id="WP_113824743.1">
    <property type="nucleotide sequence ID" value="NZ_QOCE01000043.1"/>
</dbReference>
<keyword evidence="2" id="KW-1003">Cell membrane</keyword>
<dbReference type="GO" id="GO:0015171">
    <property type="term" value="F:amino acid transmembrane transporter activity"/>
    <property type="evidence" value="ECO:0007669"/>
    <property type="project" value="TreeGrafter"/>
</dbReference>
<dbReference type="Proteomes" id="UP000252706">
    <property type="component" value="Unassembled WGS sequence"/>
</dbReference>
<dbReference type="PANTHER" id="PTHR30086:SF20">
    <property type="entry name" value="ARGININE EXPORTER PROTEIN ARGO-RELATED"/>
    <property type="match status" value="1"/>
</dbReference>
<protein>
    <submittedName>
        <fullName evidence="7">LysE family translocator</fullName>
    </submittedName>
</protein>
<dbReference type="AlphaFoldDB" id="A0A366WQU0"/>
<dbReference type="PANTHER" id="PTHR30086">
    <property type="entry name" value="ARGININE EXPORTER PROTEIN ARGO"/>
    <property type="match status" value="1"/>
</dbReference>
<dbReference type="EMBL" id="QOCE01000043">
    <property type="protein sequence ID" value="RBW51713.1"/>
    <property type="molecule type" value="Genomic_DNA"/>
</dbReference>
<evidence type="ECO:0000256" key="6">
    <source>
        <dbReference type="SAM" id="Phobius"/>
    </source>
</evidence>
<keyword evidence="3 6" id="KW-0812">Transmembrane</keyword>
<keyword evidence="5 6" id="KW-0472">Membrane</keyword>
<evidence type="ECO:0000313" key="8">
    <source>
        <dbReference type="Proteomes" id="UP000252706"/>
    </source>
</evidence>
<evidence type="ECO:0000256" key="3">
    <source>
        <dbReference type="ARBA" id="ARBA00022692"/>
    </source>
</evidence>
<keyword evidence="4 6" id="KW-1133">Transmembrane helix</keyword>
<dbReference type="GO" id="GO:0005886">
    <property type="term" value="C:plasma membrane"/>
    <property type="evidence" value="ECO:0007669"/>
    <property type="project" value="UniProtKB-SubCell"/>
</dbReference>
<feature type="transmembrane region" description="Helical" evidence="6">
    <location>
        <begin position="70"/>
        <end position="88"/>
    </location>
</feature>
<gene>
    <name evidence="7" type="ORF">DS909_17385</name>
</gene>
<sequence>MTLTAFFATWAICFLAAASPGPAVLMAARIGLTEGFRTGLALAVGIGLGAIIWAMAALFGLSLLFEFAPVLLTAFKFGGALFLIWIALNMWRNADAPIAEPTTGAAFRSIPGALRLGVTTQLANPKPAIFFGAVFVGMVPTDTPNWILVALLGCIFLGETLWTAGVARLFSLEKTRRFYITVKHLIDRAFGGILALLSIKIATN</sequence>
<reference evidence="7 8" key="1">
    <citation type="submission" date="2018-07" db="EMBL/GenBank/DDBJ databases">
        <title>Modular assembly of carbohydrate-degrading microbial communities in the ocean.</title>
        <authorList>
            <person name="Enke T.N."/>
            <person name="Datta M.S."/>
            <person name="Schwartzman J.A."/>
            <person name="Cermak N."/>
            <person name="Schmitz D.A."/>
            <person name="Barrere J."/>
            <person name="Cordero O.X."/>
        </authorList>
    </citation>
    <scope>NUCLEOTIDE SEQUENCE [LARGE SCALE GENOMIC DNA]</scope>
    <source>
        <strain evidence="7 8">C3M10</strain>
    </source>
</reference>
<evidence type="ECO:0000256" key="1">
    <source>
        <dbReference type="ARBA" id="ARBA00004651"/>
    </source>
</evidence>
<comment type="subcellular location">
    <subcellularLocation>
        <location evidence="1">Cell membrane</location>
        <topology evidence="1">Multi-pass membrane protein</topology>
    </subcellularLocation>
</comment>